<comment type="caution">
    <text evidence="2">The sequence shown here is derived from an EMBL/GenBank/DDBJ whole genome shotgun (WGS) entry which is preliminary data.</text>
</comment>
<evidence type="ECO:0000256" key="1">
    <source>
        <dbReference type="SAM" id="Phobius"/>
    </source>
</evidence>
<organism evidence="2 3">
    <name type="scientific">Rousettus aegyptiacus</name>
    <name type="common">Egyptian fruit bat</name>
    <name type="synonym">Pteropus aegyptiacus</name>
    <dbReference type="NCBI Taxonomy" id="9407"/>
    <lineage>
        <taxon>Eukaryota</taxon>
        <taxon>Metazoa</taxon>
        <taxon>Chordata</taxon>
        <taxon>Craniata</taxon>
        <taxon>Vertebrata</taxon>
        <taxon>Euteleostomi</taxon>
        <taxon>Mammalia</taxon>
        <taxon>Eutheria</taxon>
        <taxon>Laurasiatheria</taxon>
        <taxon>Chiroptera</taxon>
        <taxon>Yinpterochiroptera</taxon>
        <taxon>Pteropodoidea</taxon>
        <taxon>Pteropodidae</taxon>
        <taxon>Rousettinae</taxon>
        <taxon>Rousettus</taxon>
    </lineage>
</organism>
<name>A0A7J8INB2_ROUAE</name>
<protein>
    <submittedName>
        <fullName evidence="2">Uncharacterized protein</fullName>
    </submittedName>
</protein>
<accession>A0A7J8INB2</accession>
<keyword evidence="1" id="KW-0472">Membrane</keyword>
<keyword evidence="3" id="KW-1185">Reference proteome</keyword>
<keyword evidence="1" id="KW-1133">Transmembrane helix</keyword>
<proteinExistence type="predicted"/>
<feature type="transmembrane region" description="Helical" evidence="1">
    <location>
        <begin position="21"/>
        <end position="40"/>
    </location>
</feature>
<dbReference type="Proteomes" id="UP000593571">
    <property type="component" value="Unassembled WGS sequence"/>
</dbReference>
<reference evidence="2 3" key="1">
    <citation type="journal article" date="2020" name="Nature">
        <title>Six reference-quality genomes reveal evolution of bat adaptations.</title>
        <authorList>
            <person name="Jebb D."/>
            <person name="Huang Z."/>
            <person name="Pippel M."/>
            <person name="Hughes G.M."/>
            <person name="Lavrichenko K."/>
            <person name="Devanna P."/>
            <person name="Winkler S."/>
            <person name="Jermiin L.S."/>
            <person name="Skirmuntt E.C."/>
            <person name="Katzourakis A."/>
            <person name="Burkitt-Gray L."/>
            <person name="Ray D.A."/>
            <person name="Sullivan K.A.M."/>
            <person name="Roscito J.G."/>
            <person name="Kirilenko B.M."/>
            <person name="Davalos L.M."/>
            <person name="Corthals A.P."/>
            <person name="Power M.L."/>
            <person name="Jones G."/>
            <person name="Ransome R.D."/>
            <person name="Dechmann D.K.N."/>
            <person name="Locatelli A.G."/>
            <person name="Puechmaille S.J."/>
            <person name="Fedrigo O."/>
            <person name="Jarvis E.D."/>
            <person name="Hiller M."/>
            <person name="Vernes S.C."/>
            <person name="Myers E.W."/>
            <person name="Teeling E.C."/>
        </authorList>
    </citation>
    <scope>NUCLEOTIDE SEQUENCE [LARGE SCALE GENOMIC DNA]</scope>
    <source>
        <strain evidence="2">MRouAeg1</strain>
        <tissue evidence="2">Muscle</tissue>
    </source>
</reference>
<evidence type="ECO:0000313" key="2">
    <source>
        <dbReference type="EMBL" id="KAF6485635.1"/>
    </source>
</evidence>
<sequence length="138" mass="15642">MFFRRKKYLVLLVVSDNDSRYFYVIYLLGVGSTCHTYTYMIRRHTHICSVYRTYDLILFMDGENEAEWLSNLPATSTASKQRSQASNPGRRAGTFICSAYRTDGTGIRNNAPSISRENVSVSKTNKFQIPAVQSSACS</sequence>
<evidence type="ECO:0000313" key="3">
    <source>
        <dbReference type="Proteomes" id="UP000593571"/>
    </source>
</evidence>
<gene>
    <name evidence="2" type="ORF">HJG63_010770</name>
</gene>
<dbReference type="AlphaFoldDB" id="A0A7J8INB2"/>
<dbReference type="EMBL" id="JACASE010000003">
    <property type="protein sequence ID" value="KAF6485635.1"/>
    <property type="molecule type" value="Genomic_DNA"/>
</dbReference>
<keyword evidence="1" id="KW-0812">Transmembrane</keyword>